<proteinExistence type="predicted"/>
<keyword evidence="1" id="KW-1133">Transmembrane helix</keyword>
<dbReference type="eggNOG" id="ENOG502TFT3">
    <property type="taxonomic scope" value="Eukaryota"/>
</dbReference>
<dbReference type="Proteomes" id="UP000008068">
    <property type="component" value="Unassembled WGS sequence"/>
</dbReference>
<reference evidence="3" key="1">
    <citation type="submission" date="2011-07" db="EMBL/GenBank/DDBJ databases">
        <authorList>
            <consortium name="Caenorhabditis brenneri Sequencing and Analysis Consortium"/>
            <person name="Wilson R.K."/>
        </authorList>
    </citation>
    <scope>NUCLEOTIDE SEQUENCE [LARGE SCALE GENOMIC DNA]</scope>
    <source>
        <strain evidence="3">PB2801</strain>
    </source>
</reference>
<dbReference type="InterPro" id="IPR019428">
    <property type="entry name" value="7TM_GPCR_serpentine_rcpt_Str"/>
</dbReference>
<dbReference type="Pfam" id="PF10326">
    <property type="entry name" value="7TM_GPCR_Str"/>
    <property type="match status" value="1"/>
</dbReference>
<feature type="transmembrane region" description="Helical" evidence="1">
    <location>
        <begin position="41"/>
        <end position="60"/>
    </location>
</feature>
<keyword evidence="1" id="KW-0812">Transmembrane</keyword>
<gene>
    <name evidence="2" type="ORF">CAEBREN_29769</name>
</gene>
<dbReference type="SUPFAM" id="SSF81321">
    <property type="entry name" value="Family A G protein-coupled receptor-like"/>
    <property type="match status" value="1"/>
</dbReference>
<dbReference type="EMBL" id="GL380726">
    <property type="protein sequence ID" value="EGT60048.1"/>
    <property type="molecule type" value="Genomic_DNA"/>
</dbReference>
<dbReference type="InParanoid" id="G0PJP1"/>
<name>G0PJP1_CAEBE</name>
<dbReference type="GO" id="GO:0042048">
    <property type="term" value="P:olfactory behavior"/>
    <property type="evidence" value="ECO:0007669"/>
    <property type="project" value="TreeGrafter"/>
</dbReference>
<dbReference type="GO" id="GO:0005886">
    <property type="term" value="C:plasma membrane"/>
    <property type="evidence" value="ECO:0007669"/>
    <property type="project" value="TreeGrafter"/>
</dbReference>
<sequence length="162" mass="18489">MFGASFGMCISLLCTQFFYRYLAVCRPNLLVNFEGFKLSLIFIPPFLLSVTWFLFCLFGLQISFEKRKVLEVSLRKNYNEDSKSLTFVGGLYWQTDENGVTHWNVSDCIGTTGLCVLMSICCLTILFCGGRTYKKMNDVGGTMSDRTKELNRQLFITLSLQV</sequence>
<accession>G0PJP1</accession>
<evidence type="ECO:0000256" key="1">
    <source>
        <dbReference type="SAM" id="Phobius"/>
    </source>
</evidence>
<dbReference type="OrthoDB" id="5792434at2759"/>
<dbReference type="PANTHER" id="PTHR22943">
    <property type="entry name" value="7-TRANSMEMBRANE DOMAIN RECEPTOR C.ELEGANS"/>
    <property type="match status" value="1"/>
</dbReference>
<keyword evidence="3" id="KW-1185">Reference proteome</keyword>
<dbReference type="HOGENOM" id="CLU_1636911_0_0_1"/>
<evidence type="ECO:0000313" key="2">
    <source>
        <dbReference type="EMBL" id="EGT60048.1"/>
    </source>
</evidence>
<keyword evidence="1" id="KW-0472">Membrane</keyword>
<dbReference type="AlphaFoldDB" id="G0PJP1"/>
<organism evidence="3">
    <name type="scientific">Caenorhabditis brenneri</name>
    <name type="common">Nematode worm</name>
    <dbReference type="NCBI Taxonomy" id="135651"/>
    <lineage>
        <taxon>Eukaryota</taxon>
        <taxon>Metazoa</taxon>
        <taxon>Ecdysozoa</taxon>
        <taxon>Nematoda</taxon>
        <taxon>Chromadorea</taxon>
        <taxon>Rhabditida</taxon>
        <taxon>Rhabditina</taxon>
        <taxon>Rhabditomorpha</taxon>
        <taxon>Rhabditoidea</taxon>
        <taxon>Rhabditidae</taxon>
        <taxon>Peloderinae</taxon>
        <taxon>Caenorhabditis</taxon>
    </lineage>
</organism>
<evidence type="ECO:0000313" key="3">
    <source>
        <dbReference type="Proteomes" id="UP000008068"/>
    </source>
</evidence>
<dbReference type="STRING" id="135651.G0PJP1"/>
<dbReference type="PANTHER" id="PTHR22943:SF50">
    <property type="entry name" value="SEVEN TM RECEPTOR"/>
    <property type="match status" value="1"/>
</dbReference>
<protein>
    <submittedName>
        <fullName evidence="2">Uncharacterized protein</fullName>
    </submittedName>
</protein>
<dbReference type="GO" id="GO:0038022">
    <property type="term" value="F:G protein-coupled olfactory receptor activity"/>
    <property type="evidence" value="ECO:0007669"/>
    <property type="project" value="TreeGrafter"/>
</dbReference>